<dbReference type="PRINTS" id="PR00080">
    <property type="entry name" value="SDRFAMILY"/>
</dbReference>
<accession>A0A0N1IDX2</accession>
<evidence type="ECO:0000256" key="1">
    <source>
        <dbReference type="ARBA" id="ARBA00023002"/>
    </source>
</evidence>
<dbReference type="Pfam" id="PF13561">
    <property type="entry name" value="adh_short_C2"/>
    <property type="match status" value="1"/>
</dbReference>
<keyword evidence="4" id="KW-1185">Reference proteome</keyword>
<organism evidence="3 4">
    <name type="scientific">Papilio machaon</name>
    <name type="common">Old World swallowtail butterfly</name>
    <dbReference type="NCBI Taxonomy" id="76193"/>
    <lineage>
        <taxon>Eukaryota</taxon>
        <taxon>Metazoa</taxon>
        <taxon>Ecdysozoa</taxon>
        <taxon>Arthropoda</taxon>
        <taxon>Hexapoda</taxon>
        <taxon>Insecta</taxon>
        <taxon>Pterygota</taxon>
        <taxon>Neoptera</taxon>
        <taxon>Endopterygota</taxon>
        <taxon>Lepidoptera</taxon>
        <taxon>Glossata</taxon>
        <taxon>Ditrysia</taxon>
        <taxon>Papilionoidea</taxon>
        <taxon>Papilionidae</taxon>
        <taxon>Papilioninae</taxon>
        <taxon>Papilio</taxon>
    </lineage>
</organism>
<dbReference type="STRING" id="76193.A0A0N1IDX2"/>
<dbReference type="OrthoDB" id="47007at2759"/>
<gene>
    <name evidence="3" type="ORF">RR48_05222</name>
</gene>
<dbReference type="KEGG" id="pmac:106712927"/>
<dbReference type="PANTHER" id="PTHR43975:SF2">
    <property type="entry name" value="EG:BACR7A4.14 PROTEIN-RELATED"/>
    <property type="match status" value="1"/>
</dbReference>
<dbReference type="AlphaFoldDB" id="A0A0N1IDX2"/>
<dbReference type="SUPFAM" id="SSF51735">
    <property type="entry name" value="NAD(P)-binding Rossmann-fold domains"/>
    <property type="match status" value="1"/>
</dbReference>
<feature type="domain" description="Ketoreductase" evidence="2">
    <location>
        <begin position="6"/>
        <end position="184"/>
    </location>
</feature>
<dbReference type="InterPro" id="IPR020904">
    <property type="entry name" value="Sc_DH/Rdtase_CS"/>
</dbReference>
<dbReference type="GO" id="GO:0016491">
    <property type="term" value="F:oxidoreductase activity"/>
    <property type="evidence" value="ECO:0007669"/>
    <property type="project" value="UniProtKB-KW"/>
</dbReference>
<name>A0A0N1IDX2_PAPMA</name>
<dbReference type="GO" id="GO:0006629">
    <property type="term" value="P:lipid metabolic process"/>
    <property type="evidence" value="ECO:0007669"/>
    <property type="project" value="UniProtKB-ARBA"/>
</dbReference>
<dbReference type="Gene3D" id="3.40.50.720">
    <property type="entry name" value="NAD(P)-binding Rossmann-like Domain"/>
    <property type="match status" value="1"/>
</dbReference>
<proteinExistence type="predicted"/>
<dbReference type="PROSITE" id="PS00061">
    <property type="entry name" value="ADH_SHORT"/>
    <property type="match status" value="1"/>
</dbReference>
<dbReference type="SMART" id="SM00822">
    <property type="entry name" value="PKS_KR"/>
    <property type="match status" value="1"/>
</dbReference>
<dbReference type="InterPro" id="IPR036291">
    <property type="entry name" value="NAD(P)-bd_dom_sf"/>
</dbReference>
<dbReference type="InterPro" id="IPR002347">
    <property type="entry name" value="SDR_fam"/>
</dbReference>
<reference evidence="3 4" key="1">
    <citation type="journal article" date="2015" name="Nat. Commun.">
        <title>Outbred genome sequencing and CRISPR/Cas9 gene editing in butterflies.</title>
        <authorList>
            <person name="Li X."/>
            <person name="Fan D."/>
            <person name="Zhang W."/>
            <person name="Liu G."/>
            <person name="Zhang L."/>
            <person name="Zhao L."/>
            <person name="Fang X."/>
            <person name="Chen L."/>
            <person name="Dong Y."/>
            <person name="Chen Y."/>
            <person name="Ding Y."/>
            <person name="Zhao R."/>
            <person name="Feng M."/>
            <person name="Zhu Y."/>
            <person name="Feng Y."/>
            <person name="Jiang X."/>
            <person name="Zhu D."/>
            <person name="Xiang H."/>
            <person name="Feng X."/>
            <person name="Li S."/>
            <person name="Wang J."/>
            <person name="Zhang G."/>
            <person name="Kronforst M.R."/>
            <person name="Wang W."/>
        </authorList>
    </citation>
    <scope>NUCLEOTIDE SEQUENCE [LARGE SCALE GENOMIC DNA]</scope>
    <source>
        <strain evidence="3">Ya'a_city_454_Pm</strain>
        <tissue evidence="3">Whole body</tissue>
    </source>
</reference>
<dbReference type="InterPro" id="IPR057326">
    <property type="entry name" value="KR_dom"/>
</dbReference>
<dbReference type="EMBL" id="KQ460650">
    <property type="protein sequence ID" value="KPJ13113.1"/>
    <property type="molecule type" value="Genomic_DNA"/>
</dbReference>
<dbReference type="Proteomes" id="UP000053240">
    <property type="component" value="Unassembled WGS sequence"/>
</dbReference>
<protein>
    <submittedName>
        <fullName evidence="3">Glucose 1-dehydrogenase</fullName>
    </submittedName>
</protein>
<dbReference type="InParanoid" id="A0A0N1IDX2"/>
<sequence length="251" mass="26688">MSFENKVVIITGASSGIGAATAVLFSKEKANVVLVGRNEMKLESVAALCETKHLVVKTDVSKEEEAIKIVEQTVDKFGKIDVLVNNAGVSRYGSVGYGNILKAYDEVMATNMRAAIILTSLCAKHLISSKGNVINVSSVLAVIPPNKPGLLPYCISKAALNLFTQGVALDLGKHGVRVNTVSPGPVRTDIIVNSGIPESKLSWADFAANTVLKRVGEPEEIADLIVYLASDKAKSITGSNFVADNGFTWKR</sequence>
<evidence type="ECO:0000259" key="2">
    <source>
        <dbReference type="SMART" id="SM00822"/>
    </source>
</evidence>
<dbReference type="PRINTS" id="PR00081">
    <property type="entry name" value="GDHRDH"/>
</dbReference>
<evidence type="ECO:0000313" key="4">
    <source>
        <dbReference type="Proteomes" id="UP000053240"/>
    </source>
</evidence>
<evidence type="ECO:0000313" key="3">
    <source>
        <dbReference type="EMBL" id="KPJ13113.1"/>
    </source>
</evidence>
<dbReference type="PANTHER" id="PTHR43975">
    <property type="entry name" value="ZGC:101858"/>
    <property type="match status" value="1"/>
</dbReference>
<keyword evidence="1" id="KW-0560">Oxidoreductase</keyword>
<dbReference type="FunFam" id="3.40.50.720:FF:000084">
    <property type="entry name" value="Short-chain dehydrogenase reductase"/>
    <property type="match status" value="1"/>
</dbReference>